<protein>
    <submittedName>
        <fullName evidence="2">Uncharacterized protein</fullName>
    </submittedName>
</protein>
<dbReference type="Proteomes" id="UP000015354">
    <property type="component" value="Unassembled WGS sequence"/>
</dbReference>
<name>S9TK81_9TRYP</name>
<feature type="compositionally biased region" description="Basic and acidic residues" evidence="1">
    <location>
        <begin position="132"/>
        <end position="141"/>
    </location>
</feature>
<comment type="caution">
    <text evidence="2">The sequence shown here is derived from an EMBL/GenBank/DDBJ whole genome shotgun (WGS) entry which is preliminary data.</text>
</comment>
<feature type="compositionally biased region" description="Basic and acidic residues" evidence="1">
    <location>
        <begin position="51"/>
        <end position="71"/>
    </location>
</feature>
<accession>S9TK81</accession>
<feature type="region of interest" description="Disordered" evidence="1">
    <location>
        <begin position="129"/>
        <end position="175"/>
    </location>
</feature>
<feature type="region of interest" description="Disordered" evidence="1">
    <location>
        <begin position="36"/>
        <end position="111"/>
    </location>
</feature>
<dbReference type="OrthoDB" id="10655968at2759"/>
<proteinExistence type="predicted"/>
<keyword evidence="3" id="KW-1185">Reference proteome</keyword>
<feature type="compositionally biased region" description="Basic and acidic residues" evidence="1">
    <location>
        <begin position="81"/>
        <end position="99"/>
    </location>
</feature>
<dbReference type="EMBL" id="ATMH01010590">
    <property type="protein sequence ID" value="EPY17239.1"/>
    <property type="molecule type" value="Genomic_DNA"/>
</dbReference>
<evidence type="ECO:0000256" key="1">
    <source>
        <dbReference type="SAM" id="MobiDB-lite"/>
    </source>
</evidence>
<evidence type="ECO:0000313" key="3">
    <source>
        <dbReference type="Proteomes" id="UP000015354"/>
    </source>
</evidence>
<organism evidence="2 3">
    <name type="scientific">Strigomonas culicis</name>
    <dbReference type="NCBI Taxonomy" id="28005"/>
    <lineage>
        <taxon>Eukaryota</taxon>
        <taxon>Discoba</taxon>
        <taxon>Euglenozoa</taxon>
        <taxon>Kinetoplastea</taxon>
        <taxon>Metakinetoplastina</taxon>
        <taxon>Trypanosomatida</taxon>
        <taxon>Trypanosomatidae</taxon>
        <taxon>Strigomonadinae</taxon>
        <taxon>Strigomonas</taxon>
    </lineage>
</organism>
<gene>
    <name evidence="2" type="ORF">STCU_10736</name>
</gene>
<dbReference type="AlphaFoldDB" id="S9TK81"/>
<reference evidence="2 3" key="1">
    <citation type="journal article" date="2013" name="PLoS ONE">
        <title>Predicting the Proteins of Angomonas deanei, Strigomonas culicis and Their Respective Endosymbionts Reveals New Aspects of the Trypanosomatidae Family.</title>
        <authorList>
            <person name="Motta M.C."/>
            <person name="Martins A.C."/>
            <person name="de Souza S.S."/>
            <person name="Catta-Preta C.M."/>
            <person name="Silva R."/>
            <person name="Klein C.C."/>
            <person name="de Almeida L.G."/>
            <person name="de Lima Cunha O."/>
            <person name="Ciapina L.P."/>
            <person name="Brocchi M."/>
            <person name="Colabardini A.C."/>
            <person name="de Araujo Lima B."/>
            <person name="Machado C.R."/>
            <person name="de Almeida Soares C.M."/>
            <person name="Probst C.M."/>
            <person name="de Menezes C.B."/>
            <person name="Thompson C.E."/>
            <person name="Bartholomeu D.C."/>
            <person name="Gradia D.F."/>
            <person name="Pavoni D.P."/>
            <person name="Grisard E.C."/>
            <person name="Fantinatti-Garboggini F."/>
            <person name="Marchini F.K."/>
            <person name="Rodrigues-Luiz G.F."/>
            <person name="Wagner G."/>
            <person name="Goldman G.H."/>
            <person name="Fietto J.L."/>
            <person name="Elias M.C."/>
            <person name="Goldman M.H."/>
            <person name="Sagot M.F."/>
            <person name="Pereira M."/>
            <person name="Stoco P.H."/>
            <person name="de Mendonca-Neto R.P."/>
            <person name="Teixeira S.M."/>
            <person name="Maciel T.E."/>
            <person name="de Oliveira Mendes T.A."/>
            <person name="Urmenyi T.P."/>
            <person name="de Souza W."/>
            <person name="Schenkman S."/>
            <person name="de Vasconcelos A.T."/>
        </authorList>
    </citation>
    <scope>NUCLEOTIDE SEQUENCE [LARGE SCALE GENOMIC DNA]</scope>
</reference>
<sequence length="215" mass="23388">MPALRDADETAQLDAFLAATPVPLTVRSLDEMAALAQKEAEAQQEATVIRAGEEADHTKPAWVRKKERERSSSSSSTSSEAELKKEEPTTDGAAKREPDPPSADEGINVIKNEKGVTVLLTHAGVIFKKERKLKDKRERPQDTANTAEANHPAEKSAAVDTSGSADSGGVELKSREELRRLVSEWRMSNVLLEAVLIGLEPPPSVVQLPEDYDEP</sequence>
<evidence type="ECO:0000313" key="2">
    <source>
        <dbReference type="EMBL" id="EPY17239.1"/>
    </source>
</evidence>